<dbReference type="InterPro" id="IPR011990">
    <property type="entry name" value="TPR-like_helical_dom_sf"/>
</dbReference>
<keyword evidence="2" id="KW-1185">Reference proteome</keyword>
<dbReference type="SUPFAM" id="SSF81901">
    <property type="entry name" value="HCP-like"/>
    <property type="match status" value="1"/>
</dbReference>
<proteinExistence type="predicted"/>
<dbReference type="SMART" id="SM00671">
    <property type="entry name" value="SEL1"/>
    <property type="match status" value="2"/>
</dbReference>
<protein>
    <submittedName>
        <fullName evidence="1">Protein SHC1</fullName>
    </submittedName>
</protein>
<reference evidence="1 2" key="1">
    <citation type="journal article" date="2019" name="Philos. Trans. R. Soc. Lond., B, Biol. Sci.">
        <title>Ant behaviour and brain gene expression of defending hosts depend on the ecological success of the intruding social parasite.</title>
        <authorList>
            <person name="Kaur R."/>
            <person name="Stoldt M."/>
            <person name="Jongepier E."/>
            <person name="Feldmeyer B."/>
            <person name="Menzel F."/>
            <person name="Bornberg-Bauer E."/>
            <person name="Foitzik S."/>
        </authorList>
    </citation>
    <scope>NUCLEOTIDE SEQUENCE [LARGE SCALE GENOMIC DNA]</scope>
    <source>
        <tissue evidence="1">Whole body</tissue>
    </source>
</reference>
<dbReference type="PANTHER" id="PTHR45011:SF1">
    <property type="entry name" value="DAP3-BINDING CELL DEATH ENHANCER 1"/>
    <property type="match status" value="1"/>
</dbReference>
<dbReference type="InterPro" id="IPR006597">
    <property type="entry name" value="Sel1-like"/>
</dbReference>
<dbReference type="Proteomes" id="UP000310200">
    <property type="component" value="Unassembled WGS sequence"/>
</dbReference>
<dbReference type="PANTHER" id="PTHR45011">
    <property type="entry name" value="DAP3-BINDING CELL DEATH ENHANCER 1"/>
    <property type="match status" value="1"/>
</dbReference>
<dbReference type="AlphaFoldDB" id="A0A4S2KDG5"/>
<dbReference type="InterPro" id="IPR052748">
    <property type="entry name" value="ISR_Activator"/>
</dbReference>
<organism evidence="1 2">
    <name type="scientific">Temnothorax longispinosus</name>
    <dbReference type="NCBI Taxonomy" id="300112"/>
    <lineage>
        <taxon>Eukaryota</taxon>
        <taxon>Metazoa</taxon>
        <taxon>Ecdysozoa</taxon>
        <taxon>Arthropoda</taxon>
        <taxon>Hexapoda</taxon>
        <taxon>Insecta</taxon>
        <taxon>Pterygota</taxon>
        <taxon>Neoptera</taxon>
        <taxon>Endopterygota</taxon>
        <taxon>Hymenoptera</taxon>
        <taxon>Apocrita</taxon>
        <taxon>Aculeata</taxon>
        <taxon>Formicoidea</taxon>
        <taxon>Formicidae</taxon>
        <taxon>Myrmicinae</taxon>
        <taxon>Temnothorax</taxon>
    </lineage>
</organism>
<name>A0A4S2KDG5_9HYME</name>
<accession>A0A4S2KDG5</accession>
<sequence length="401" mass="44615">MRGRNEGKMWKVVVRGIRETLERRVCRTNVYSQSSQDNAKNEVKTSLTCQQKFLPPVFITCDKGFCGSAKSSGANNKQHDWNTKHSWPEAVGWSSVLAAGWVVCQTLCLRKRVFDRDSNETSKSKLRGYSRVSFILMQLLNLHPRKILPVTNCTGTSNKLAKTSNLQESDSQWTAEKPFGPITIEEAFKEAADEFTNTHKIVVGEYELRYGIKALEEKRYKDALAHFSAGAKLSSPGSMFNLGLCYELGIGTLADQAKAAKYYNDAAAHDHADALYNLGVFHAQGRGGLPINIDTARTYFTRAARLGQVQAQHALDLEKAEIQSKKNTSPVPNINLKNSGLDKSDGNDTHVKLSDFTLYTNVDDTFSPITKSSKVFLEFLGLKEPSQAPIMISTNDCRVPY</sequence>
<gene>
    <name evidence="1" type="ORF">DBV15_00054</name>
</gene>
<dbReference type="STRING" id="300112.A0A4S2KDG5"/>
<dbReference type="Gene3D" id="1.25.40.10">
    <property type="entry name" value="Tetratricopeptide repeat domain"/>
    <property type="match status" value="1"/>
</dbReference>
<dbReference type="Pfam" id="PF08238">
    <property type="entry name" value="Sel1"/>
    <property type="match status" value="2"/>
</dbReference>
<dbReference type="EMBL" id="QBLH01002732">
    <property type="protein sequence ID" value="TGZ47372.1"/>
    <property type="molecule type" value="Genomic_DNA"/>
</dbReference>
<evidence type="ECO:0000313" key="2">
    <source>
        <dbReference type="Proteomes" id="UP000310200"/>
    </source>
</evidence>
<comment type="caution">
    <text evidence="1">The sequence shown here is derived from an EMBL/GenBank/DDBJ whole genome shotgun (WGS) entry which is preliminary data.</text>
</comment>
<evidence type="ECO:0000313" key="1">
    <source>
        <dbReference type="EMBL" id="TGZ47372.1"/>
    </source>
</evidence>